<dbReference type="Proteomes" id="UP000245474">
    <property type="component" value="Unassembled WGS sequence"/>
</dbReference>
<dbReference type="PANTHER" id="PTHR43235">
    <property type="entry name" value="GLUTAMINE AMIDOTRANSFERASE PB2B2.05-RELATED"/>
    <property type="match status" value="1"/>
</dbReference>
<dbReference type="InterPro" id="IPR044668">
    <property type="entry name" value="PuuD-like"/>
</dbReference>
<protein>
    <submittedName>
        <fullName evidence="1">Gamma-glutamyl-gamma-aminobutyrate hydrolase</fullName>
    </submittedName>
</protein>
<dbReference type="GO" id="GO:0005829">
    <property type="term" value="C:cytosol"/>
    <property type="evidence" value="ECO:0007669"/>
    <property type="project" value="TreeGrafter"/>
</dbReference>
<dbReference type="Gene3D" id="3.40.50.880">
    <property type="match status" value="1"/>
</dbReference>
<dbReference type="AlphaFoldDB" id="A0A2U2MVW8"/>
<accession>A0A2U2MVW8</accession>
<proteinExistence type="predicted"/>
<dbReference type="Pfam" id="PF07722">
    <property type="entry name" value="Peptidase_C26"/>
    <property type="match status" value="1"/>
</dbReference>
<dbReference type="SUPFAM" id="SSF52317">
    <property type="entry name" value="Class I glutamine amidotransferase-like"/>
    <property type="match status" value="1"/>
</dbReference>
<dbReference type="InterPro" id="IPR029062">
    <property type="entry name" value="Class_I_gatase-like"/>
</dbReference>
<dbReference type="GO" id="GO:0033969">
    <property type="term" value="F:gamma-glutamyl-gamma-aminobutyrate hydrolase activity"/>
    <property type="evidence" value="ECO:0007669"/>
    <property type="project" value="TreeGrafter"/>
</dbReference>
<dbReference type="InterPro" id="IPR011697">
    <property type="entry name" value="Peptidase_C26"/>
</dbReference>
<name>A0A2U2MVW8_9GAMM</name>
<dbReference type="OrthoDB" id="9813383at2"/>
<keyword evidence="1" id="KW-0378">Hydrolase</keyword>
<reference evidence="1 2" key="1">
    <citation type="submission" date="2018-05" db="EMBL/GenBank/DDBJ databases">
        <title>Spiribacter halobius sp. nov., a moderately halophilic bacterium isolated from marine solar saltern.</title>
        <authorList>
            <person name="Zheng W.-S."/>
            <person name="Lu D.-C."/>
            <person name="Du Z.-J."/>
        </authorList>
    </citation>
    <scope>NUCLEOTIDE SEQUENCE [LARGE SCALE GENOMIC DNA]</scope>
    <source>
        <strain evidence="1 2">E85</strain>
    </source>
</reference>
<evidence type="ECO:0000313" key="1">
    <source>
        <dbReference type="EMBL" id="PWG61007.1"/>
    </source>
</evidence>
<dbReference type="RefSeq" id="WP_109680344.1">
    <property type="nucleotide sequence ID" value="NZ_CP086615.1"/>
</dbReference>
<dbReference type="PROSITE" id="PS51273">
    <property type="entry name" value="GATASE_TYPE_1"/>
    <property type="match status" value="1"/>
</dbReference>
<dbReference type="PANTHER" id="PTHR43235:SF1">
    <property type="entry name" value="GLUTAMINE AMIDOTRANSFERASE PB2B2.05-RELATED"/>
    <property type="match status" value="1"/>
</dbReference>
<organism evidence="1 2">
    <name type="scientific">Sediminicurvatus halobius</name>
    <dbReference type="NCBI Taxonomy" id="2182432"/>
    <lineage>
        <taxon>Bacteria</taxon>
        <taxon>Pseudomonadati</taxon>
        <taxon>Pseudomonadota</taxon>
        <taxon>Gammaproteobacteria</taxon>
        <taxon>Chromatiales</taxon>
        <taxon>Ectothiorhodospiraceae</taxon>
        <taxon>Sediminicurvatus</taxon>
    </lineage>
</organism>
<comment type="caution">
    <text evidence="1">The sequence shown here is derived from an EMBL/GenBank/DDBJ whole genome shotgun (WGS) entry which is preliminary data.</text>
</comment>
<evidence type="ECO:0000313" key="2">
    <source>
        <dbReference type="Proteomes" id="UP000245474"/>
    </source>
</evidence>
<keyword evidence="2" id="KW-1185">Reference proteome</keyword>
<dbReference type="GO" id="GO:0006598">
    <property type="term" value="P:polyamine catabolic process"/>
    <property type="evidence" value="ECO:0007669"/>
    <property type="project" value="TreeGrafter"/>
</dbReference>
<gene>
    <name evidence="1" type="ORF">DEM34_18705</name>
</gene>
<sequence>MRPLIGITGPDRGGLAAWLAAAWAVRRAGGRPLRLRPGRPREGVALDGLIVGGGADVSGLLHPDPPDAASASVHVARPWRRWLPLLLAPLLYLLRRALSTLRSPSPDPDRDRLEQRLLDACLAEGRPVLGICRGAQLLNVVRGGRLHRDLADFYVETPQLRTLLPQKTVDITADSRLAQILGRRRCRVNALHRQAIASLGEGLVVSAREANRVIQAVEDPAQTFVIGVQWHPEYLPQRPEQRALFAALVAAAAGSPPT</sequence>
<dbReference type="EMBL" id="QFFI01000056">
    <property type="protein sequence ID" value="PWG61007.1"/>
    <property type="molecule type" value="Genomic_DNA"/>
</dbReference>